<accession>A0ABN9RE66</accession>
<evidence type="ECO:0000313" key="2">
    <source>
        <dbReference type="Proteomes" id="UP001189429"/>
    </source>
</evidence>
<gene>
    <name evidence="1" type="ORF">PCOR1329_LOCUS19053</name>
</gene>
<dbReference type="Proteomes" id="UP001189429">
    <property type="component" value="Unassembled WGS sequence"/>
</dbReference>
<organism evidence="1 2">
    <name type="scientific">Prorocentrum cordatum</name>
    <dbReference type="NCBI Taxonomy" id="2364126"/>
    <lineage>
        <taxon>Eukaryota</taxon>
        <taxon>Sar</taxon>
        <taxon>Alveolata</taxon>
        <taxon>Dinophyceae</taxon>
        <taxon>Prorocentrales</taxon>
        <taxon>Prorocentraceae</taxon>
        <taxon>Prorocentrum</taxon>
    </lineage>
</organism>
<name>A0ABN9RE66_9DINO</name>
<sequence>VHACPLLPDQDHAAPRSRAYALLAKPGGRGADAAANATDAGKRDMLLANSSRIPMPIQSVWLAIASGQPAPLQS</sequence>
<feature type="non-terminal residue" evidence="1">
    <location>
        <position position="1"/>
    </location>
</feature>
<protein>
    <submittedName>
        <fullName evidence="1">Uncharacterized protein</fullName>
    </submittedName>
</protein>
<dbReference type="EMBL" id="CAUYUJ010006044">
    <property type="protein sequence ID" value="CAK0815935.1"/>
    <property type="molecule type" value="Genomic_DNA"/>
</dbReference>
<evidence type="ECO:0000313" key="1">
    <source>
        <dbReference type="EMBL" id="CAK0815935.1"/>
    </source>
</evidence>
<reference evidence="1" key="1">
    <citation type="submission" date="2023-10" db="EMBL/GenBank/DDBJ databases">
        <authorList>
            <person name="Chen Y."/>
            <person name="Shah S."/>
            <person name="Dougan E. K."/>
            <person name="Thang M."/>
            <person name="Chan C."/>
        </authorList>
    </citation>
    <scope>NUCLEOTIDE SEQUENCE [LARGE SCALE GENOMIC DNA]</scope>
</reference>
<proteinExistence type="predicted"/>
<comment type="caution">
    <text evidence="1">The sequence shown here is derived from an EMBL/GenBank/DDBJ whole genome shotgun (WGS) entry which is preliminary data.</text>
</comment>
<keyword evidence="2" id="KW-1185">Reference proteome</keyword>